<evidence type="ECO:0000313" key="2">
    <source>
        <dbReference type="EMBL" id="KAA0197286.1"/>
    </source>
</evidence>
<evidence type="ECO:0000313" key="3">
    <source>
        <dbReference type="Proteomes" id="UP000728185"/>
    </source>
</evidence>
<dbReference type="AlphaFoldDB" id="A0A8E0VJL0"/>
<evidence type="ECO:0000256" key="1">
    <source>
        <dbReference type="SAM" id="MobiDB-lite"/>
    </source>
</evidence>
<accession>A0A8E0VJL0</accession>
<proteinExistence type="predicted"/>
<feature type="non-terminal residue" evidence="2">
    <location>
        <position position="154"/>
    </location>
</feature>
<comment type="caution">
    <text evidence="2">The sequence shown here is derived from an EMBL/GenBank/DDBJ whole genome shotgun (WGS) entry which is preliminary data.</text>
</comment>
<name>A0A8E0VJL0_9TREM</name>
<sequence>ASDQKLQEVVERATRLSEENEGLRAKEEEQTLGLHVLQNEYRELLRTNKSIEHDKHLKDTKLQSLEAERATLRARLDQTKAESSRLQTESDREIRDLRDQLAESKAKLASMAAAMAATPPPGPTTELVRAQEMTQVIHRFCSCVGFRGVIIPFI</sequence>
<dbReference type="OrthoDB" id="6282372at2759"/>
<gene>
    <name evidence="2" type="ORF">FBUS_10204</name>
</gene>
<keyword evidence="3" id="KW-1185">Reference proteome</keyword>
<dbReference type="EMBL" id="LUCM01002479">
    <property type="protein sequence ID" value="KAA0197286.1"/>
    <property type="molecule type" value="Genomic_DNA"/>
</dbReference>
<organism evidence="2 3">
    <name type="scientific">Fasciolopsis buskii</name>
    <dbReference type="NCBI Taxonomy" id="27845"/>
    <lineage>
        <taxon>Eukaryota</taxon>
        <taxon>Metazoa</taxon>
        <taxon>Spiralia</taxon>
        <taxon>Lophotrochozoa</taxon>
        <taxon>Platyhelminthes</taxon>
        <taxon>Trematoda</taxon>
        <taxon>Digenea</taxon>
        <taxon>Plagiorchiida</taxon>
        <taxon>Echinostomata</taxon>
        <taxon>Echinostomatoidea</taxon>
        <taxon>Fasciolidae</taxon>
        <taxon>Fasciolopsis</taxon>
    </lineage>
</organism>
<protein>
    <submittedName>
        <fullName evidence="2">Uncharacterized protein</fullName>
    </submittedName>
</protein>
<feature type="region of interest" description="Disordered" evidence="1">
    <location>
        <begin position="1"/>
        <end position="27"/>
    </location>
</feature>
<dbReference type="Proteomes" id="UP000728185">
    <property type="component" value="Unassembled WGS sequence"/>
</dbReference>
<reference evidence="2" key="1">
    <citation type="submission" date="2019-05" db="EMBL/GenBank/DDBJ databases">
        <title>Annotation for the trematode Fasciolopsis buski.</title>
        <authorList>
            <person name="Choi Y.-J."/>
        </authorList>
    </citation>
    <scope>NUCLEOTIDE SEQUENCE</scope>
    <source>
        <strain evidence="2">HT</strain>
        <tissue evidence="2">Whole worm</tissue>
    </source>
</reference>